<accession>A0A2K8KSD5</accession>
<keyword evidence="6 12" id="KW-0547">Nucleotide-binding</keyword>
<dbReference type="OrthoDB" id="9774907at2"/>
<keyword evidence="5 12" id="KW-0545">Nucleotide biosynthesis</keyword>
<dbReference type="CDD" id="cd01672">
    <property type="entry name" value="TMPK"/>
    <property type="match status" value="1"/>
</dbReference>
<dbReference type="InterPro" id="IPR018094">
    <property type="entry name" value="Thymidylate_kinase"/>
</dbReference>
<dbReference type="RefSeq" id="WP_100257094.1">
    <property type="nucleotide sequence ID" value="NZ_CP011797.1"/>
</dbReference>
<dbReference type="NCBIfam" id="TIGR00041">
    <property type="entry name" value="DTMP_kinase"/>
    <property type="match status" value="1"/>
</dbReference>
<dbReference type="GO" id="GO:0006233">
    <property type="term" value="P:dTDP biosynthetic process"/>
    <property type="evidence" value="ECO:0007669"/>
    <property type="project" value="InterPro"/>
</dbReference>
<evidence type="ECO:0000259" key="13">
    <source>
        <dbReference type="Pfam" id="PF02223"/>
    </source>
</evidence>
<dbReference type="Pfam" id="PF02223">
    <property type="entry name" value="Thymidylate_kin"/>
    <property type="match status" value="1"/>
</dbReference>
<evidence type="ECO:0000256" key="9">
    <source>
        <dbReference type="ARBA" id="ARBA00029962"/>
    </source>
</evidence>
<feature type="binding site" evidence="12">
    <location>
        <begin position="10"/>
        <end position="17"/>
    </location>
    <ligand>
        <name>ATP</name>
        <dbReference type="ChEBI" id="CHEBI:30616"/>
    </ligand>
</feature>
<dbReference type="InterPro" id="IPR027417">
    <property type="entry name" value="P-loop_NTPase"/>
</dbReference>
<evidence type="ECO:0000256" key="4">
    <source>
        <dbReference type="ARBA" id="ARBA00022679"/>
    </source>
</evidence>
<evidence type="ECO:0000256" key="8">
    <source>
        <dbReference type="ARBA" id="ARBA00022840"/>
    </source>
</evidence>
<dbReference type="PANTHER" id="PTHR10344">
    <property type="entry name" value="THYMIDYLATE KINASE"/>
    <property type="match status" value="1"/>
</dbReference>
<comment type="function">
    <text evidence="11 12">Phosphorylation of dTMP to form dTDP in both de novo and salvage pathways of dTTP synthesis.</text>
</comment>
<keyword evidence="8 12" id="KW-0067">ATP-binding</keyword>
<dbReference type="EC" id="2.7.4.9" evidence="2 12"/>
<dbReference type="SUPFAM" id="SSF52540">
    <property type="entry name" value="P-loop containing nucleoside triphosphate hydrolases"/>
    <property type="match status" value="1"/>
</dbReference>
<dbReference type="FunFam" id="3.40.50.300:FF:000225">
    <property type="entry name" value="Thymidylate kinase"/>
    <property type="match status" value="1"/>
</dbReference>
<protein>
    <recommendedName>
        <fullName evidence="3 12">Thymidylate kinase</fullName>
        <ecNumber evidence="2 12">2.7.4.9</ecNumber>
    </recommendedName>
    <alternativeName>
        <fullName evidence="9 12">dTMP kinase</fullName>
    </alternativeName>
</protein>
<dbReference type="EMBL" id="CP011797">
    <property type="protein sequence ID" value="ATX76781.1"/>
    <property type="molecule type" value="Genomic_DNA"/>
</dbReference>
<gene>
    <name evidence="12" type="primary">tmk</name>
    <name evidence="14" type="ORF">REIFOR_01636</name>
</gene>
<evidence type="ECO:0000313" key="15">
    <source>
        <dbReference type="Proteomes" id="UP000229757"/>
    </source>
</evidence>
<dbReference type="GO" id="GO:0006227">
    <property type="term" value="P:dUDP biosynthetic process"/>
    <property type="evidence" value="ECO:0007669"/>
    <property type="project" value="TreeGrafter"/>
</dbReference>
<organism evidence="14 15">
    <name type="scientific">Reinekea forsetii</name>
    <dbReference type="NCBI Taxonomy" id="1336806"/>
    <lineage>
        <taxon>Bacteria</taxon>
        <taxon>Pseudomonadati</taxon>
        <taxon>Pseudomonadota</taxon>
        <taxon>Gammaproteobacteria</taxon>
        <taxon>Oceanospirillales</taxon>
        <taxon>Saccharospirillaceae</taxon>
        <taxon>Reinekea</taxon>
    </lineage>
</organism>
<dbReference type="GO" id="GO:0005524">
    <property type="term" value="F:ATP binding"/>
    <property type="evidence" value="ECO:0007669"/>
    <property type="project" value="UniProtKB-UniRule"/>
</dbReference>
<dbReference type="HAMAP" id="MF_00165">
    <property type="entry name" value="Thymidylate_kinase"/>
    <property type="match status" value="1"/>
</dbReference>
<comment type="catalytic activity">
    <reaction evidence="10 12">
        <text>dTMP + ATP = dTDP + ADP</text>
        <dbReference type="Rhea" id="RHEA:13517"/>
        <dbReference type="ChEBI" id="CHEBI:30616"/>
        <dbReference type="ChEBI" id="CHEBI:58369"/>
        <dbReference type="ChEBI" id="CHEBI:63528"/>
        <dbReference type="ChEBI" id="CHEBI:456216"/>
        <dbReference type="EC" id="2.7.4.9"/>
    </reaction>
</comment>
<keyword evidence="7 12" id="KW-0418">Kinase</keyword>
<evidence type="ECO:0000256" key="7">
    <source>
        <dbReference type="ARBA" id="ARBA00022777"/>
    </source>
</evidence>
<dbReference type="InterPro" id="IPR039430">
    <property type="entry name" value="Thymidylate_kin-like_dom"/>
</dbReference>
<evidence type="ECO:0000256" key="12">
    <source>
        <dbReference type="HAMAP-Rule" id="MF_00165"/>
    </source>
</evidence>
<dbReference type="GO" id="GO:0005829">
    <property type="term" value="C:cytosol"/>
    <property type="evidence" value="ECO:0007669"/>
    <property type="project" value="TreeGrafter"/>
</dbReference>
<evidence type="ECO:0000256" key="5">
    <source>
        <dbReference type="ARBA" id="ARBA00022727"/>
    </source>
</evidence>
<dbReference type="Gene3D" id="3.40.50.300">
    <property type="entry name" value="P-loop containing nucleotide triphosphate hydrolases"/>
    <property type="match status" value="1"/>
</dbReference>
<dbReference type="PANTHER" id="PTHR10344:SF4">
    <property type="entry name" value="UMP-CMP KINASE 2, MITOCHONDRIAL"/>
    <property type="match status" value="1"/>
</dbReference>
<evidence type="ECO:0000256" key="6">
    <source>
        <dbReference type="ARBA" id="ARBA00022741"/>
    </source>
</evidence>
<evidence type="ECO:0000256" key="1">
    <source>
        <dbReference type="ARBA" id="ARBA00009776"/>
    </source>
</evidence>
<dbReference type="Proteomes" id="UP000229757">
    <property type="component" value="Chromosome"/>
</dbReference>
<reference evidence="14 15" key="1">
    <citation type="journal article" date="2017" name="Environ. Microbiol.">
        <title>Genomic and physiological analyses of 'Reinekea forsetii' reveal a versatile opportunistic lifestyle during spring algae blooms.</title>
        <authorList>
            <person name="Avci B."/>
            <person name="Hahnke R.L."/>
            <person name="Chafee M."/>
            <person name="Fischer T."/>
            <person name="Gruber-Vodicka H."/>
            <person name="Tegetmeyer H.E."/>
            <person name="Harder J."/>
            <person name="Fuchs B.M."/>
            <person name="Amann R.I."/>
            <person name="Teeling H."/>
        </authorList>
    </citation>
    <scope>NUCLEOTIDE SEQUENCE [LARGE SCALE GENOMIC DNA]</scope>
    <source>
        <strain evidence="14 15">Hel1_31_D35</strain>
    </source>
</reference>
<evidence type="ECO:0000256" key="3">
    <source>
        <dbReference type="ARBA" id="ARBA00017144"/>
    </source>
</evidence>
<feature type="domain" description="Thymidylate kinase-like" evidence="13">
    <location>
        <begin position="8"/>
        <end position="196"/>
    </location>
</feature>
<evidence type="ECO:0000313" key="14">
    <source>
        <dbReference type="EMBL" id="ATX76781.1"/>
    </source>
</evidence>
<dbReference type="GO" id="GO:0006235">
    <property type="term" value="P:dTTP biosynthetic process"/>
    <property type="evidence" value="ECO:0007669"/>
    <property type="project" value="UniProtKB-UniRule"/>
</dbReference>
<evidence type="ECO:0000256" key="11">
    <source>
        <dbReference type="ARBA" id="ARBA00057735"/>
    </source>
</evidence>
<sequence length="206" mass="22639">MSALFISIEGLEGAGKTTQAEVLMAWLAARGHDIVRTREPGGTEIAEAIRDLVLSHHSEKMDPVTELLLVFAARKQHVASLIQPALAAGQWVISDRFTDATYAYQGGGRGLDRSLIASLEETVLANFQPDLTIWFDCDAATGLARAQARGALDRIEGEDIAFFNRCRAQYQLRYDQQPERFIKIDAAPSQAAVSEQLITALEVYFA</sequence>
<name>A0A2K8KSD5_9GAMM</name>
<evidence type="ECO:0000256" key="2">
    <source>
        <dbReference type="ARBA" id="ARBA00012980"/>
    </source>
</evidence>
<dbReference type="GO" id="GO:0004798">
    <property type="term" value="F:dTMP kinase activity"/>
    <property type="evidence" value="ECO:0007669"/>
    <property type="project" value="UniProtKB-UniRule"/>
</dbReference>
<proteinExistence type="inferred from homology"/>
<dbReference type="AlphaFoldDB" id="A0A2K8KSD5"/>
<comment type="similarity">
    <text evidence="1 12">Belongs to the thymidylate kinase family.</text>
</comment>
<evidence type="ECO:0000256" key="10">
    <source>
        <dbReference type="ARBA" id="ARBA00048743"/>
    </source>
</evidence>
<keyword evidence="15" id="KW-1185">Reference proteome</keyword>
<keyword evidence="4 12" id="KW-0808">Transferase</keyword>
<dbReference type="KEGG" id="rfo:REIFOR_01636"/>